<comment type="similarity">
    <text evidence="1">Belongs to the 'phage' integrase family.</text>
</comment>
<dbReference type="Gene3D" id="1.10.443.10">
    <property type="entry name" value="Intergrase catalytic core"/>
    <property type="match status" value="1"/>
</dbReference>
<dbReference type="Gene3D" id="1.10.150.130">
    <property type="match status" value="1"/>
</dbReference>
<evidence type="ECO:0000256" key="3">
    <source>
        <dbReference type="ARBA" id="ARBA00023125"/>
    </source>
</evidence>
<keyword evidence="7" id="KW-1185">Reference proteome</keyword>
<dbReference type="PROSITE" id="PS51898">
    <property type="entry name" value="TYR_RECOMBINASE"/>
    <property type="match status" value="1"/>
</dbReference>
<dbReference type="InterPro" id="IPR010998">
    <property type="entry name" value="Integrase_recombinase_N"/>
</dbReference>
<dbReference type="Pfam" id="PF00589">
    <property type="entry name" value="Phage_integrase"/>
    <property type="match status" value="1"/>
</dbReference>
<dbReference type="InterPro" id="IPR050808">
    <property type="entry name" value="Phage_Integrase"/>
</dbReference>
<name>A0ABS2GJE7_9FIRM</name>
<evidence type="ECO:0000256" key="4">
    <source>
        <dbReference type="ARBA" id="ARBA00023172"/>
    </source>
</evidence>
<reference evidence="6 7" key="1">
    <citation type="journal article" date="2021" name="Sci. Rep.">
        <title>The distribution of antibiotic resistance genes in chicken gut microbiota commensals.</title>
        <authorList>
            <person name="Juricova H."/>
            <person name="Matiasovicova J."/>
            <person name="Kubasova T."/>
            <person name="Cejkova D."/>
            <person name="Rychlik I."/>
        </authorList>
    </citation>
    <scope>NUCLEOTIDE SEQUENCE [LARGE SCALE GENOMIC DNA]</scope>
    <source>
        <strain evidence="6 7">An537</strain>
    </source>
</reference>
<evidence type="ECO:0000259" key="5">
    <source>
        <dbReference type="PROSITE" id="PS51898"/>
    </source>
</evidence>
<feature type="domain" description="Tyr recombinase" evidence="5">
    <location>
        <begin position="174"/>
        <end position="338"/>
    </location>
</feature>
<proteinExistence type="inferred from homology"/>
<accession>A0ABS2GJE7</accession>
<comment type="caution">
    <text evidence="6">The sequence shown here is derived from an EMBL/GenBank/DDBJ whole genome shotgun (WGS) entry which is preliminary data.</text>
</comment>
<evidence type="ECO:0000313" key="6">
    <source>
        <dbReference type="EMBL" id="MBM6913309.1"/>
    </source>
</evidence>
<evidence type="ECO:0000256" key="2">
    <source>
        <dbReference type="ARBA" id="ARBA00022908"/>
    </source>
</evidence>
<protein>
    <submittedName>
        <fullName evidence="6">Tyrosine-type recombinase/integrase</fullName>
    </submittedName>
</protein>
<dbReference type="EMBL" id="JACJLA010000016">
    <property type="protein sequence ID" value="MBM6913309.1"/>
    <property type="molecule type" value="Genomic_DNA"/>
</dbReference>
<keyword evidence="4" id="KW-0233">DNA recombination</keyword>
<dbReference type="Proteomes" id="UP000707138">
    <property type="component" value="Unassembled WGS sequence"/>
</dbReference>
<dbReference type="PANTHER" id="PTHR30629:SF2">
    <property type="entry name" value="PROPHAGE INTEGRASE INTS-RELATED"/>
    <property type="match status" value="1"/>
</dbReference>
<keyword evidence="2" id="KW-0229">DNA integration</keyword>
<dbReference type="InterPro" id="IPR002104">
    <property type="entry name" value="Integrase_catalytic"/>
</dbReference>
<gene>
    <name evidence="6" type="ORF">H6A01_08250</name>
</gene>
<organism evidence="6 7">
    <name type="scientific">Veillonella magna</name>
    <dbReference type="NCBI Taxonomy" id="464322"/>
    <lineage>
        <taxon>Bacteria</taxon>
        <taxon>Bacillati</taxon>
        <taxon>Bacillota</taxon>
        <taxon>Negativicutes</taxon>
        <taxon>Veillonellales</taxon>
        <taxon>Veillonellaceae</taxon>
        <taxon>Veillonella</taxon>
    </lineage>
</organism>
<dbReference type="InterPro" id="IPR013762">
    <property type="entry name" value="Integrase-like_cat_sf"/>
</dbReference>
<dbReference type="InterPro" id="IPR011010">
    <property type="entry name" value="DNA_brk_join_enz"/>
</dbReference>
<keyword evidence="3" id="KW-0238">DNA-binding</keyword>
<sequence length="341" mass="38974">MKLPNNFGSVVRLSGNRRRPFMVRKTVGYTDTGRPIQKSIGYFDTYTAAVAFLENYNRRSLTQAPGISLLQLYRQWLPRQRARVGASALEGYRTSLIHLRPVISISVDVLKFHDIQACFDNMHDRNGNRVGYATKKKARTLLNRLLQYGRINELIPGDINFGKDLDIGINTPIRPHSRFTRQQINKVWKSTMPEKDIVLLLLYTGMRISELLNLKKKNVKLRSKYFDITQSKTAAGIRIIPIHDSILSLVTNLMMIPGKYLIPDCRTYAAGADRFNKVMKALKIKHSPHDCRHTVRSILNEKDANQAAIDRLLGHCSKSIGDAVYTHVRLPQLRKTLRLLP</sequence>
<evidence type="ECO:0000313" key="7">
    <source>
        <dbReference type="Proteomes" id="UP000707138"/>
    </source>
</evidence>
<dbReference type="RefSeq" id="WP_205088252.1">
    <property type="nucleotide sequence ID" value="NZ_JACJLA010000016.1"/>
</dbReference>
<evidence type="ECO:0000256" key="1">
    <source>
        <dbReference type="ARBA" id="ARBA00008857"/>
    </source>
</evidence>
<dbReference type="SUPFAM" id="SSF56349">
    <property type="entry name" value="DNA breaking-rejoining enzymes"/>
    <property type="match status" value="1"/>
</dbReference>
<dbReference type="PANTHER" id="PTHR30629">
    <property type="entry name" value="PROPHAGE INTEGRASE"/>
    <property type="match status" value="1"/>
</dbReference>